<dbReference type="SMART" id="SM00297">
    <property type="entry name" value="BROMO"/>
    <property type="match status" value="1"/>
</dbReference>
<reference evidence="3" key="2">
    <citation type="submission" date="2025-09" db="UniProtKB">
        <authorList>
            <consortium name="Ensembl"/>
        </authorList>
    </citation>
    <scope>IDENTIFICATION</scope>
</reference>
<dbReference type="InterPro" id="IPR001487">
    <property type="entry name" value="Bromodomain"/>
</dbReference>
<dbReference type="GO" id="GO:0000981">
    <property type="term" value="F:DNA-binding transcription factor activity, RNA polymerase II-specific"/>
    <property type="evidence" value="ECO:0007669"/>
    <property type="project" value="TreeGrafter"/>
</dbReference>
<dbReference type="PANTHER" id="PTHR46386:SF7">
    <property type="entry name" value="SP110 NUCLEAR BODY PROTEIN"/>
    <property type="match status" value="1"/>
</dbReference>
<dbReference type="SUPFAM" id="SSF47370">
    <property type="entry name" value="Bromodomain"/>
    <property type="match status" value="1"/>
</dbReference>
<dbReference type="InterPro" id="IPR043563">
    <property type="entry name" value="Sp110/Sp140/Sp140L-like"/>
</dbReference>
<dbReference type="PANTHER" id="PTHR46386">
    <property type="entry name" value="NUCLEAR BODY PROTEIN SP140"/>
    <property type="match status" value="1"/>
</dbReference>
<keyword evidence="4" id="KW-1185">Reference proteome</keyword>
<proteinExistence type="predicted"/>
<evidence type="ECO:0000313" key="4">
    <source>
        <dbReference type="Proteomes" id="UP000472241"/>
    </source>
</evidence>
<dbReference type="Proteomes" id="UP000472241">
    <property type="component" value="Unplaced"/>
</dbReference>
<evidence type="ECO:0000313" key="3">
    <source>
        <dbReference type="Ensembl" id="ENSLCNP00005015134.1"/>
    </source>
</evidence>
<evidence type="ECO:0000256" key="1">
    <source>
        <dbReference type="ARBA" id="ARBA00023117"/>
    </source>
</evidence>
<dbReference type="GO" id="GO:0005634">
    <property type="term" value="C:nucleus"/>
    <property type="evidence" value="ECO:0007669"/>
    <property type="project" value="TreeGrafter"/>
</dbReference>
<reference evidence="3" key="1">
    <citation type="submission" date="2025-08" db="UniProtKB">
        <authorList>
            <consortium name="Ensembl"/>
        </authorList>
    </citation>
    <scope>IDENTIFICATION</scope>
</reference>
<accession>A0A667GNL7</accession>
<feature type="domain" description="Bromo" evidence="2">
    <location>
        <begin position="36"/>
        <end position="136"/>
    </location>
</feature>
<dbReference type="AlphaFoldDB" id="A0A667GNL7"/>
<dbReference type="Gene3D" id="1.20.920.10">
    <property type="entry name" value="Bromodomain-like"/>
    <property type="match status" value="1"/>
</dbReference>
<dbReference type="Ensembl" id="ENSLCNT00005016930.1">
    <property type="protein sequence ID" value="ENSLCNP00005015134.1"/>
    <property type="gene ID" value="ENSLCNG00005009927.1"/>
</dbReference>
<name>A0A667GNL7_LYNCA</name>
<protein>
    <recommendedName>
        <fullName evidence="2">Bromo domain-containing protein</fullName>
    </recommendedName>
</protein>
<evidence type="ECO:0000259" key="2">
    <source>
        <dbReference type="SMART" id="SM00297"/>
    </source>
</evidence>
<dbReference type="Pfam" id="PF00439">
    <property type="entry name" value="Bromodomain"/>
    <property type="match status" value="1"/>
</dbReference>
<sequence>SACPLRSPWSCTFCRMESSGRQPCCRKSAVLERLLQPEEQLKCGFLLLKVYCHPQSSFFAETPHNIRDYGEPVKEAVWLDLVKERLTEKVYTVPCFVRDVHLIFHNHKMFYKASDFGQIGLDLEAEFEKDLKEMFIFCKANENGFQIL</sequence>
<organism evidence="3 4">
    <name type="scientific">Lynx canadensis</name>
    <name type="common">Canada lynx</name>
    <name type="synonym">Felis canadensis</name>
    <dbReference type="NCBI Taxonomy" id="61383"/>
    <lineage>
        <taxon>Eukaryota</taxon>
        <taxon>Metazoa</taxon>
        <taxon>Chordata</taxon>
        <taxon>Craniata</taxon>
        <taxon>Vertebrata</taxon>
        <taxon>Euteleostomi</taxon>
        <taxon>Mammalia</taxon>
        <taxon>Eutheria</taxon>
        <taxon>Laurasiatheria</taxon>
        <taxon>Carnivora</taxon>
        <taxon>Feliformia</taxon>
        <taxon>Felidae</taxon>
        <taxon>Felinae</taxon>
        <taxon>Lynx</taxon>
    </lineage>
</organism>
<keyword evidence="1" id="KW-0103">Bromodomain</keyword>
<dbReference type="InterPro" id="IPR036427">
    <property type="entry name" value="Bromodomain-like_sf"/>
</dbReference>
<dbReference type="FunFam" id="1.20.920.10:FF:000028">
    <property type="entry name" value="Nuclear autoantigen Sp-100"/>
    <property type="match status" value="1"/>
</dbReference>